<evidence type="ECO:0000256" key="1">
    <source>
        <dbReference type="ARBA" id="ARBA00022737"/>
    </source>
</evidence>
<evidence type="ECO:0000256" key="4">
    <source>
        <dbReference type="SAM" id="MobiDB-lite"/>
    </source>
</evidence>
<dbReference type="GO" id="GO:0005543">
    <property type="term" value="F:phospholipid binding"/>
    <property type="evidence" value="ECO:0007669"/>
    <property type="project" value="InterPro"/>
</dbReference>
<dbReference type="InterPro" id="IPR002110">
    <property type="entry name" value="Ankyrin_rpt"/>
</dbReference>
<feature type="repeat" description="ANK" evidence="3">
    <location>
        <begin position="380"/>
        <end position="412"/>
    </location>
</feature>
<dbReference type="eggNOG" id="KOG0504">
    <property type="taxonomic scope" value="Eukaryota"/>
</dbReference>
<dbReference type="Proteomes" id="UP000001357">
    <property type="component" value="Unassembled WGS sequence"/>
</dbReference>
<evidence type="ECO:0000256" key="2">
    <source>
        <dbReference type="ARBA" id="ARBA00023043"/>
    </source>
</evidence>
<evidence type="ECO:0000313" key="7">
    <source>
        <dbReference type="Proteomes" id="UP000001357"/>
    </source>
</evidence>
<keyword evidence="7" id="KW-1185">Reference proteome</keyword>
<feature type="region of interest" description="Disordered" evidence="4">
    <location>
        <begin position="1"/>
        <end position="155"/>
    </location>
</feature>
<dbReference type="InParanoid" id="A9VCW5"/>
<dbReference type="RefSeq" id="XP_001750567.1">
    <property type="nucleotide sequence ID" value="XM_001750515.1"/>
</dbReference>
<evidence type="ECO:0000313" key="6">
    <source>
        <dbReference type="EMBL" id="EDQ84663.1"/>
    </source>
</evidence>
<organism evidence="6 7">
    <name type="scientific">Monosiga brevicollis</name>
    <name type="common">Choanoflagellate</name>
    <dbReference type="NCBI Taxonomy" id="81824"/>
    <lineage>
        <taxon>Eukaryota</taxon>
        <taxon>Choanoflagellata</taxon>
        <taxon>Craspedida</taxon>
        <taxon>Salpingoecidae</taxon>
        <taxon>Monosiga</taxon>
    </lineage>
</organism>
<feature type="domain" description="Pleckstrin homology" evidence="5">
    <location>
        <begin position="644"/>
        <end position="756"/>
    </location>
</feature>
<dbReference type="KEGG" id="mbr:MONBRDRAFT_34616"/>
<dbReference type="STRING" id="81824.A9VCW5"/>
<feature type="compositionally biased region" description="Basic and acidic residues" evidence="4">
    <location>
        <begin position="57"/>
        <end position="86"/>
    </location>
</feature>
<dbReference type="EMBL" id="CH991583">
    <property type="protein sequence ID" value="EDQ84663.1"/>
    <property type="molecule type" value="Genomic_DNA"/>
</dbReference>
<evidence type="ECO:0000256" key="3">
    <source>
        <dbReference type="PROSITE-ProRule" id="PRU00023"/>
    </source>
</evidence>
<dbReference type="SUPFAM" id="SSF50729">
    <property type="entry name" value="PH domain-like"/>
    <property type="match status" value="1"/>
</dbReference>
<evidence type="ECO:0000259" key="5">
    <source>
        <dbReference type="Pfam" id="PF12814"/>
    </source>
</evidence>
<gene>
    <name evidence="6" type="ORF">MONBRDRAFT_34616</name>
</gene>
<dbReference type="SMART" id="SM00248">
    <property type="entry name" value="ANK"/>
    <property type="match status" value="9"/>
</dbReference>
<dbReference type="GO" id="GO:0005938">
    <property type="term" value="C:cell cortex"/>
    <property type="evidence" value="ECO:0007669"/>
    <property type="project" value="InterPro"/>
</dbReference>
<dbReference type="PROSITE" id="PS50088">
    <property type="entry name" value="ANK_REPEAT"/>
    <property type="match status" value="4"/>
</dbReference>
<proteinExistence type="predicted"/>
<keyword evidence="2 3" id="KW-0040">ANK repeat</keyword>
<dbReference type="SUPFAM" id="SSF48403">
    <property type="entry name" value="Ankyrin repeat"/>
    <property type="match status" value="1"/>
</dbReference>
<dbReference type="InterPro" id="IPR036770">
    <property type="entry name" value="Ankyrin_rpt-contain_sf"/>
</dbReference>
<feature type="region of interest" description="Disordered" evidence="4">
    <location>
        <begin position="197"/>
        <end position="227"/>
    </location>
</feature>
<accession>A9VCW5</accession>
<dbReference type="GeneID" id="5895797"/>
<dbReference type="InterPro" id="IPR024774">
    <property type="entry name" value="PH_dom-Mcp5-type"/>
</dbReference>
<dbReference type="OMA" id="YAPIHIL"/>
<dbReference type="AlphaFoldDB" id="A9VCW5"/>
<dbReference type="Gene3D" id="1.25.40.20">
    <property type="entry name" value="Ankyrin repeat-containing domain"/>
    <property type="match status" value="3"/>
</dbReference>
<dbReference type="Pfam" id="PF13857">
    <property type="entry name" value="Ank_5"/>
    <property type="match status" value="1"/>
</dbReference>
<name>A9VCW5_MONBE</name>
<dbReference type="GO" id="GO:0032065">
    <property type="term" value="P:maintenance of protein location in cell cortex"/>
    <property type="evidence" value="ECO:0007669"/>
    <property type="project" value="InterPro"/>
</dbReference>
<dbReference type="PANTHER" id="PTHR24198:SF165">
    <property type="entry name" value="ANKYRIN REPEAT-CONTAINING PROTEIN-RELATED"/>
    <property type="match status" value="1"/>
</dbReference>
<dbReference type="PANTHER" id="PTHR24198">
    <property type="entry name" value="ANKYRIN REPEAT AND PROTEIN KINASE DOMAIN-CONTAINING PROTEIN"/>
    <property type="match status" value="1"/>
</dbReference>
<protein>
    <recommendedName>
        <fullName evidence="5">Pleckstrin homology domain-containing protein</fullName>
    </recommendedName>
</protein>
<reference evidence="6 7" key="1">
    <citation type="journal article" date="2008" name="Nature">
        <title>The genome of the choanoflagellate Monosiga brevicollis and the origin of metazoans.</title>
        <authorList>
            <consortium name="JGI Sequencing"/>
            <person name="King N."/>
            <person name="Westbrook M.J."/>
            <person name="Young S.L."/>
            <person name="Kuo A."/>
            <person name="Abedin M."/>
            <person name="Chapman J."/>
            <person name="Fairclough S."/>
            <person name="Hellsten U."/>
            <person name="Isogai Y."/>
            <person name="Letunic I."/>
            <person name="Marr M."/>
            <person name="Pincus D."/>
            <person name="Putnam N."/>
            <person name="Rokas A."/>
            <person name="Wright K.J."/>
            <person name="Zuzow R."/>
            <person name="Dirks W."/>
            <person name="Good M."/>
            <person name="Goodstein D."/>
            <person name="Lemons D."/>
            <person name="Li W."/>
            <person name="Lyons J.B."/>
            <person name="Morris A."/>
            <person name="Nichols S."/>
            <person name="Richter D.J."/>
            <person name="Salamov A."/>
            <person name="Bork P."/>
            <person name="Lim W.A."/>
            <person name="Manning G."/>
            <person name="Miller W.T."/>
            <person name="McGinnis W."/>
            <person name="Shapiro H."/>
            <person name="Tjian R."/>
            <person name="Grigoriev I.V."/>
            <person name="Rokhsar D."/>
        </authorList>
    </citation>
    <scope>NUCLEOTIDE SEQUENCE [LARGE SCALE GENOMIC DNA]</scope>
    <source>
        <strain evidence="7">MX1 / ATCC 50154</strain>
    </source>
</reference>
<feature type="repeat" description="ANK" evidence="3">
    <location>
        <begin position="314"/>
        <end position="346"/>
    </location>
</feature>
<feature type="repeat" description="ANK" evidence="3">
    <location>
        <begin position="347"/>
        <end position="379"/>
    </location>
</feature>
<sequence length="771" mass="83114">MYGAPVRQGLGHTRHGPLLPYMNEEGAATAASQNPDTVLPGTPDARAQVPHSTDSSSRSDEVRRLARAQRFDELLSRARSAVEKARSGQQDDSAEPSPRHTRTTKASDNLVTPFSPAEVEEDDDAAAQMANRPAPPTERKPLITGQDRSRPAPPIVAWHGDTEYHGEPGDRTSTGTTISALDNLTPRISRVVTVAPSPGAAQEGNHGEYADVSTPAHASGGPDILPAPTPFRGHDHVNVVRALARVLEDARDDHQLDDSAAQDTPLARQQGSVLSKLHVVNLDDETHEEIMLGNEADLNHASADQFSPETLVTEATAPLLAAAAHGNIALIKRLVDQGHDINGPDPSGRTPLMYAVHCNQLSVAELLVQMGALLDIKANDGSTALHRAAFSGTTEMVKLLIESGADHRVGDDDGRIALHWAAHNPRLGCMAQLLKRVRGDNAINQPDHAGMTAAIWACYYDRVHHLGKLKRAGADLGAADVDGKTCMHWAVQPNAVQCLAALAQQSSRLRLRDRIGRTALHYAAELDAKAAAKLLLRHDPTLVTEVDHRSRTALHYAAVCGGSRVLRVLLKHGASVNALDEDGLTPIDYARQRQHGACVALLASYGPHGRLSISEQQTGVTNGVSSADWLNSQGDQVSAIMQLFHLLTVGSHLEKFTNDGKGATHTRFFWVDMYTGEICWTKSPSSFVRNPDATSAAHVTAVYEGPSSNVTSRRDYEPQGKHRFGFSVATTDRVLDLIAPNEQLYRLWVEGLQCILTYGALQLASAQQDDA</sequence>
<keyword evidence="1" id="KW-0677">Repeat</keyword>
<dbReference type="Pfam" id="PF12796">
    <property type="entry name" value="Ank_2"/>
    <property type="match status" value="2"/>
</dbReference>
<dbReference type="Pfam" id="PF12814">
    <property type="entry name" value="Mcp5_PH"/>
    <property type="match status" value="1"/>
</dbReference>
<dbReference type="Gene3D" id="2.30.29.30">
    <property type="entry name" value="Pleckstrin-homology domain (PH domain)/Phosphotyrosine-binding domain (PTB)"/>
    <property type="match status" value="1"/>
</dbReference>
<feature type="repeat" description="ANK" evidence="3">
    <location>
        <begin position="549"/>
        <end position="581"/>
    </location>
</feature>
<dbReference type="InterPro" id="IPR011993">
    <property type="entry name" value="PH-like_dom_sf"/>
</dbReference>
<dbReference type="PROSITE" id="PS50297">
    <property type="entry name" value="ANK_REP_REGION"/>
    <property type="match status" value="4"/>
</dbReference>
<dbReference type="PRINTS" id="PR01415">
    <property type="entry name" value="ANKYRIN"/>
</dbReference>